<dbReference type="GO" id="GO:0020037">
    <property type="term" value="F:heme binding"/>
    <property type="evidence" value="ECO:0007669"/>
    <property type="project" value="InterPro"/>
</dbReference>
<keyword evidence="1" id="KW-0813">Transport</keyword>
<reference evidence="9" key="1">
    <citation type="submission" date="2016-11" db="EMBL/GenBank/DDBJ databases">
        <authorList>
            <person name="Varghese N."/>
            <person name="Submissions S."/>
        </authorList>
    </citation>
    <scope>NUCLEOTIDE SEQUENCE [LARGE SCALE GENOMIC DNA]</scope>
    <source>
        <strain evidence="9">DSM 26134</strain>
    </source>
</reference>
<feature type="binding site" description="covalent" evidence="6">
    <location>
        <position position="44"/>
    </location>
    <ligand>
        <name>heme c</name>
        <dbReference type="ChEBI" id="CHEBI:61717"/>
    </ligand>
</feature>
<gene>
    <name evidence="8" type="ORF">SAMN04488028_107103</name>
</gene>
<evidence type="ECO:0000313" key="8">
    <source>
        <dbReference type="EMBL" id="SHK68078.1"/>
    </source>
</evidence>
<dbReference type="AlphaFoldDB" id="A0A1M6UG86"/>
<evidence type="ECO:0000256" key="1">
    <source>
        <dbReference type="ARBA" id="ARBA00022448"/>
    </source>
</evidence>
<dbReference type="Gene3D" id="1.10.760.10">
    <property type="entry name" value="Cytochrome c-like domain"/>
    <property type="match status" value="1"/>
</dbReference>
<feature type="binding site" description="covalent" evidence="6">
    <location>
        <position position="93"/>
    </location>
    <ligand>
        <name>heme c</name>
        <dbReference type="ChEBI" id="CHEBI:61717"/>
    </ligand>
</feature>
<evidence type="ECO:0000313" key="9">
    <source>
        <dbReference type="Proteomes" id="UP000184474"/>
    </source>
</evidence>
<proteinExistence type="predicted"/>
<keyword evidence="5 6" id="KW-0408">Iron</keyword>
<dbReference type="PROSITE" id="PS51257">
    <property type="entry name" value="PROKAR_LIPOPROTEIN"/>
    <property type="match status" value="1"/>
</dbReference>
<protein>
    <recommendedName>
        <fullName evidence="7">Cytochrome c domain-containing protein</fullName>
    </recommendedName>
</protein>
<dbReference type="RefSeq" id="WP_073124271.1">
    <property type="nucleotide sequence ID" value="NZ_FRAA01000007.1"/>
</dbReference>
<evidence type="ECO:0000256" key="5">
    <source>
        <dbReference type="ARBA" id="ARBA00023004"/>
    </source>
</evidence>
<dbReference type="SUPFAM" id="SSF46626">
    <property type="entry name" value="Cytochrome c"/>
    <property type="match status" value="1"/>
</dbReference>
<dbReference type="Proteomes" id="UP000184474">
    <property type="component" value="Unassembled WGS sequence"/>
</dbReference>
<feature type="domain" description="Cytochrome c" evidence="7">
    <location>
        <begin position="31"/>
        <end position="115"/>
    </location>
</feature>
<keyword evidence="9" id="KW-1185">Reference proteome</keyword>
<dbReference type="InterPro" id="IPR009056">
    <property type="entry name" value="Cyt_c-like_dom"/>
</dbReference>
<accession>A0A1M6UG86</accession>
<dbReference type="Pfam" id="PF00034">
    <property type="entry name" value="Cytochrom_C"/>
    <property type="match status" value="1"/>
</dbReference>
<dbReference type="STRING" id="156994.SAMN04488028_107103"/>
<evidence type="ECO:0000256" key="3">
    <source>
        <dbReference type="ARBA" id="ARBA00022723"/>
    </source>
</evidence>
<evidence type="ECO:0000256" key="6">
    <source>
        <dbReference type="PIRSR" id="PIRSR602324-1"/>
    </source>
</evidence>
<evidence type="ECO:0000256" key="4">
    <source>
        <dbReference type="ARBA" id="ARBA00022982"/>
    </source>
</evidence>
<dbReference type="EMBL" id="FRAA01000007">
    <property type="protein sequence ID" value="SHK68078.1"/>
    <property type="molecule type" value="Genomic_DNA"/>
</dbReference>
<keyword evidence="2 6" id="KW-0349">Heme</keyword>
<dbReference type="PROSITE" id="PS51007">
    <property type="entry name" value="CYTC"/>
    <property type="match status" value="1"/>
</dbReference>
<keyword evidence="4" id="KW-0249">Electron transport</keyword>
<name>A0A1M6UG86_REIAG</name>
<dbReference type="Gene3D" id="2.60.120.380">
    <property type="match status" value="1"/>
</dbReference>
<dbReference type="InterPro" id="IPR036909">
    <property type="entry name" value="Cyt_c-like_dom_sf"/>
</dbReference>
<evidence type="ECO:0000256" key="2">
    <source>
        <dbReference type="ARBA" id="ARBA00022617"/>
    </source>
</evidence>
<organism evidence="8 9">
    <name type="scientific">Reichenbachiella agariperforans</name>
    <dbReference type="NCBI Taxonomy" id="156994"/>
    <lineage>
        <taxon>Bacteria</taxon>
        <taxon>Pseudomonadati</taxon>
        <taxon>Bacteroidota</taxon>
        <taxon>Cytophagia</taxon>
        <taxon>Cytophagales</taxon>
        <taxon>Reichenbachiellaceae</taxon>
        <taxon>Reichenbachiella</taxon>
    </lineage>
</organism>
<dbReference type="GO" id="GO:0009055">
    <property type="term" value="F:electron transfer activity"/>
    <property type="evidence" value="ECO:0007669"/>
    <property type="project" value="InterPro"/>
</dbReference>
<dbReference type="InterPro" id="IPR002324">
    <property type="entry name" value="Cyt_c_ID"/>
</dbReference>
<evidence type="ECO:0000259" key="7">
    <source>
        <dbReference type="PROSITE" id="PS51007"/>
    </source>
</evidence>
<keyword evidence="3 6" id="KW-0479">Metal-binding</keyword>
<sequence length="262" mass="29405">MKHLILSLSLWILIGLLGCNSKSGHQSVKVPQKSATETLLTMDCLHCHSISDRLVGPPYLDISRRYHSEYGIKPKLMTKIKEGGGGLWYGGVMSGHPLIKDMELSLLVDWILSLEDRRDAFWDRYAQSTSMRQLDEVDSTILSWQSLHEGRPIQTGSAHSIHLLGSESFPSHDRKTTIQFTGQLPIPKTGKYFIRLIKTGKGQIKIGDKILLPLDPKNREAVIDLQKGSQPIAVTHQLTGKNDTLSLSWLPPGADFYELIQW</sequence>
<dbReference type="GO" id="GO:0005506">
    <property type="term" value="F:iron ion binding"/>
    <property type="evidence" value="ECO:0007669"/>
    <property type="project" value="InterPro"/>
</dbReference>
<feature type="binding site" description="covalent" evidence="6">
    <location>
        <position position="48"/>
    </location>
    <ligand>
        <name>heme c</name>
        <dbReference type="ChEBI" id="CHEBI:61717"/>
    </ligand>
</feature>
<dbReference type="PRINTS" id="PR00606">
    <property type="entry name" value="CYTCHROMECID"/>
</dbReference>
<comment type="PTM">
    <text evidence="6">Binds 1 heme c group covalently per subunit.</text>
</comment>